<protein>
    <recommendedName>
        <fullName evidence="3 10">Thymidylate kinase</fullName>
        <ecNumber evidence="2 10">2.7.4.9</ecNumber>
    </recommendedName>
    <alternativeName>
        <fullName evidence="10">dTMP kinase</fullName>
    </alternativeName>
</protein>
<keyword evidence="7 10" id="KW-0418">Kinase</keyword>
<dbReference type="GeneID" id="93553541"/>
<keyword evidence="13" id="KW-1185">Reference proteome</keyword>
<dbReference type="Proteomes" id="UP000076038">
    <property type="component" value="Chromosome"/>
</dbReference>
<dbReference type="EC" id="2.7.4.9" evidence="2 10"/>
<feature type="domain" description="Thymidylate kinase-like" evidence="11">
    <location>
        <begin position="7"/>
        <end position="187"/>
    </location>
</feature>
<dbReference type="EMBL" id="CP015220">
    <property type="protein sequence ID" value="AMY24667.1"/>
    <property type="molecule type" value="Genomic_DNA"/>
</dbReference>
<evidence type="ECO:0000256" key="6">
    <source>
        <dbReference type="ARBA" id="ARBA00022741"/>
    </source>
</evidence>
<dbReference type="GO" id="GO:0006233">
    <property type="term" value="P:dTDP biosynthetic process"/>
    <property type="evidence" value="ECO:0007669"/>
    <property type="project" value="InterPro"/>
</dbReference>
<comment type="catalytic activity">
    <reaction evidence="9 10">
        <text>dTMP + ATP = dTDP + ADP</text>
        <dbReference type="Rhea" id="RHEA:13517"/>
        <dbReference type="ChEBI" id="CHEBI:30616"/>
        <dbReference type="ChEBI" id="CHEBI:58369"/>
        <dbReference type="ChEBI" id="CHEBI:63528"/>
        <dbReference type="ChEBI" id="CHEBI:456216"/>
        <dbReference type="EC" id="2.7.4.9"/>
    </reaction>
</comment>
<dbReference type="OrthoDB" id="9774907at2"/>
<dbReference type="GO" id="GO:0006227">
    <property type="term" value="P:dUDP biosynthetic process"/>
    <property type="evidence" value="ECO:0007669"/>
    <property type="project" value="TreeGrafter"/>
</dbReference>
<evidence type="ECO:0000256" key="1">
    <source>
        <dbReference type="ARBA" id="ARBA00009776"/>
    </source>
</evidence>
<evidence type="ECO:0000256" key="7">
    <source>
        <dbReference type="ARBA" id="ARBA00022777"/>
    </source>
</evidence>
<dbReference type="InterPro" id="IPR018094">
    <property type="entry name" value="Thymidylate_kinase"/>
</dbReference>
<reference evidence="12 13" key="1">
    <citation type="journal article" date="2016" name="Genome Announc.">
        <title>Complete Genome and Plasmid Sequences for Rhodococcus fascians D188 and Draft Sequences for Rhodococcus Isolates PBTS 1 and PBTS 2.</title>
        <authorList>
            <person name="Stamler R.A."/>
            <person name="Vereecke D."/>
            <person name="Zhang Y."/>
            <person name="Schilkey F."/>
            <person name="Devitt N."/>
            <person name="Randall J.J."/>
        </authorList>
    </citation>
    <scope>NUCLEOTIDE SEQUENCE [LARGE SCALE GENOMIC DNA]</scope>
    <source>
        <strain evidence="12 13">PBTS2</strain>
    </source>
</reference>
<dbReference type="GO" id="GO:0005829">
    <property type="term" value="C:cytosol"/>
    <property type="evidence" value="ECO:0007669"/>
    <property type="project" value="TreeGrafter"/>
</dbReference>
<dbReference type="Gene3D" id="3.40.50.300">
    <property type="entry name" value="P-loop containing nucleotide triphosphate hydrolases"/>
    <property type="match status" value="1"/>
</dbReference>
<dbReference type="NCBIfam" id="NF005923">
    <property type="entry name" value="PRK07933.1"/>
    <property type="match status" value="1"/>
</dbReference>
<sequence>MGKLFVIEGVDGAGKNTLARRLVSAWERDGLAVVRVGFPRYGRSVHADLAAEALQGEHGDTAGSVHAMALLFALDRKDAADEIRNLLSRNDIVLLDRYVASNAAYTAARLEQSVDGAAVEWIRSLEFERFGVPVPDVQVLLDVPVALAAERAAARESADAARTRDAYERDGSLQTRTSAVYGRLAETNWASPWRVVRADVDPDRLAADMFNQPSAEPKVTR</sequence>
<evidence type="ECO:0000256" key="8">
    <source>
        <dbReference type="ARBA" id="ARBA00022840"/>
    </source>
</evidence>
<evidence type="ECO:0000256" key="10">
    <source>
        <dbReference type="HAMAP-Rule" id="MF_00165"/>
    </source>
</evidence>
<evidence type="ECO:0000256" key="5">
    <source>
        <dbReference type="ARBA" id="ARBA00022727"/>
    </source>
</evidence>
<evidence type="ECO:0000313" key="13">
    <source>
        <dbReference type="Proteomes" id="UP000076038"/>
    </source>
</evidence>
<dbReference type="RefSeq" id="WP_032370710.1">
    <property type="nucleotide sequence ID" value="NZ_CP015220.1"/>
</dbReference>
<keyword evidence="6 10" id="KW-0547">Nucleotide-binding</keyword>
<comment type="caution">
    <text evidence="10">Lacks conserved residue(s) required for the propagation of feature annotation.</text>
</comment>
<dbReference type="PROSITE" id="PS01331">
    <property type="entry name" value="THYMIDYLATE_KINASE"/>
    <property type="match status" value="1"/>
</dbReference>
<dbReference type="HAMAP" id="MF_00165">
    <property type="entry name" value="Thymidylate_kinase"/>
    <property type="match status" value="1"/>
</dbReference>
<keyword evidence="8 10" id="KW-0067">ATP-binding</keyword>
<dbReference type="CDD" id="cd01672">
    <property type="entry name" value="TMPK"/>
    <property type="match status" value="1"/>
</dbReference>
<evidence type="ECO:0000259" key="11">
    <source>
        <dbReference type="Pfam" id="PF02223"/>
    </source>
</evidence>
<keyword evidence="5 10" id="KW-0545">Nucleotide biosynthesis</keyword>
<dbReference type="InterPro" id="IPR018095">
    <property type="entry name" value="Thymidylate_kin_CS"/>
</dbReference>
<gene>
    <name evidence="10 12" type="primary">tmk</name>
    <name evidence="12" type="ORF">A3Q41_03376</name>
</gene>
<dbReference type="PATRIC" id="fig|1653479.3.peg.3426"/>
<evidence type="ECO:0000313" key="12">
    <source>
        <dbReference type="EMBL" id="AMY24667.1"/>
    </source>
</evidence>
<comment type="similarity">
    <text evidence="1 10">Belongs to the thymidylate kinase family.</text>
</comment>
<proteinExistence type="inferred from homology"/>
<evidence type="ECO:0000256" key="2">
    <source>
        <dbReference type="ARBA" id="ARBA00012980"/>
    </source>
</evidence>
<organism evidence="12 13">
    <name type="scientific">Rhodococcoides fascians</name>
    <name type="common">Rhodococcus fascians</name>
    <dbReference type="NCBI Taxonomy" id="1828"/>
    <lineage>
        <taxon>Bacteria</taxon>
        <taxon>Bacillati</taxon>
        <taxon>Actinomycetota</taxon>
        <taxon>Actinomycetes</taxon>
        <taxon>Mycobacteriales</taxon>
        <taxon>Nocardiaceae</taxon>
        <taxon>Rhodococcoides</taxon>
    </lineage>
</organism>
<dbReference type="PANTHER" id="PTHR10344:SF4">
    <property type="entry name" value="UMP-CMP KINASE 2, MITOCHONDRIAL"/>
    <property type="match status" value="1"/>
</dbReference>
<name>A0A143QQK3_RHOFA</name>
<reference evidence="13" key="2">
    <citation type="submission" date="2016-04" db="EMBL/GenBank/DDBJ databases">
        <title>Complete Genome and Plasmid Sequences for Rhodococcus fascians D188 and Draft Sequences for Rhodococcus spp. Isolates PBTS 1 and PBTS 2.</title>
        <authorList>
            <person name="Stamer R."/>
            <person name="Vereecke D."/>
            <person name="Zhang Y."/>
            <person name="Schilkey F."/>
            <person name="Devitt N."/>
            <person name="Randall J."/>
        </authorList>
    </citation>
    <scope>NUCLEOTIDE SEQUENCE [LARGE SCALE GENOMIC DNA]</scope>
    <source>
        <strain evidence="13">PBTS2</strain>
    </source>
</reference>
<dbReference type="PANTHER" id="PTHR10344">
    <property type="entry name" value="THYMIDYLATE KINASE"/>
    <property type="match status" value="1"/>
</dbReference>
<evidence type="ECO:0000256" key="9">
    <source>
        <dbReference type="ARBA" id="ARBA00048743"/>
    </source>
</evidence>
<dbReference type="KEGG" id="rhs:A3Q41_03376"/>
<evidence type="ECO:0000256" key="4">
    <source>
        <dbReference type="ARBA" id="ARBA00022679"/>
    </source>
</evidence>
<dbReference type="InterPro" id="IPR039430">
    <property type="entry name" value="Thymidylate_kin-like_dom"/>
</dbReference>
<dbReference type="GO" id="GO:0004798">
    <property type="term" value="F:dTMP kinase activity"/>
    <property type="evidence" value="ECO:0007669"/>
    <property type="project" value="UniProtKB-UniRule"/>
</dbReference>
<comment type="function">
    <text evidence="10">Phosphorylation of dTMP to form dTDP in both de novo and salvage pathways of dTTP synthesis.</text>
</comment>
<keyword evidence="4 10" id="KW-0808">Transferase</keyword>
<dbReference type="Pfam" id="PF02223">
    <property type="entry name" value="Thymidylate_kin"/>
    <property type="match status" value="1"/>
</dbReference>
<dbReference type="SUPFAM" id="SSF52540">
    <property type="entry name" value="P-loop containing nucleoside triphosphate hydrolases"/>
    <property type="match status" value="1"/>
</dbReference>
<dbReference type="GO" id="GO:0005524">
    <property type="term" value="F:ATP binding"/>
    <property type="evidence" value="ECO:0007669"/>
    <property type="project" value="UniProtKB-UniRule"/>
</dbReference>
<dbReference type="InterPro" id="IPR027417">
    <property type="entry name" value="P-loop_NTPase"/>
</dbReference>
<dbReference type="AlphaFoldDB" id="A0A143QQK3"/>
<dbReference type="GO" id="GO:0006235">
    <property type="term" value="P:dTTP biosynthetic process"/>
    <property type="evidence" value="ECO:0007669"/>
    <property type="project" value="UniProtKB-UniRule"/>
</dbReference>
<accession>A0A143QQK3</accession>
<accession>A0A260TH11</accession>
<evidence type="ECO:0000256" key="3">
    <source>
        <dbReference type="ARBA" id="ARBA00017144"/>
    </source>
</evidence>